<dbReference type="PANTHER" id="PTHR33133">
    <property type="entry name" value="OS08G0107100 PROTEIN-RELATED"/>
    <property type="match status" value="1"/>
</dbReference>
<proteinExistence type="predicted"/>
<gene>
    <name evidence="2" type="ORF">Adt_41570</name>
</gene>
<evidence type="ECO:0000313" key="3">
    <source>
        <dbReference type="Proteomes" id="UP001604336"/>
    </source>
</evidence>
<keyword evidence="1" id="KW-1133">Transmembrane helix</keyword>
<protein>
    <recommendedName>
        <fullName evidence="4">Transmembrane protein</fullName>
    </recommendedName>
</protein>
<feature type="transmembrane region" description="Helical" evidence="1">
    <location>
        <begin position="138"/>
        <end position="164"/>
    </location>
</feature>
<dbReference type="EMBL" id="JBFOLK010000013">
    <property type="protein sequence ID" value="KAL2465719.1"/>
    <property type="molecule type" value="Genomic_DNA"/>
</dbReference>
<evidence type="ECO:0000256" key="1">
    <source>
        <dbReference type="SAM" id="Phobius"/>
    </source>
</evidence>
<sequence length="317" mass="35568">MEFHQHLGFLITLKETLKLLPRNGKLLLSVTLISLILSSIFFSIFNFSSFSLMRDMLAKESLFPITSSNSAQFSSKLRGIRENFALVLTTYTAFVISYLAISFFSTITTVLVSSISYNSKKLTLKELSLKFVKTCPRIFITGLYTTFLVVGYIFCVISLSSPFVINVSDISTLIGTAFFLGILVYIFYLYISVTWIMALVVTVHEEEICGLQALGKSAEIVKGNRLNGFILNIFLNLLSLGIYLSYSMMIQGNKWVSGRTISGLFLVNFACLVKILTFVVYTVLYFQCKRKHGEEIELNGSTVYNKLSTTPLVNDVP</sequence>
<feature type="transmembrane region" description="Helical" evidence="1">
    <location>
        <begin position="91"/>
        <end position="117"/>
    </location>
</feature>
<accession>A0ABD1PQ19</accession>
<evidence type="ECO:0008006" key="4">
    <source>
        <dbReference type="Google" id="ProtNLM"/>
    </source>
</evidence>
<reference evidence="3" key="1">
    <citation type="submission" date="2024-07" db="EMBL/GenBank/DDBJ databases">
        <title>Two chromosome-level genome assemblies of Korean endemic species Abeliophyllum distichum and Forsythia ovata (Oleaceae).</title>
        <authorList>
            <person name="Jang H."/>
        </authorList>
    </citation>
    <scope>NUCLEOTIDE SEQUENCE [LARGE SCALE GENOMIC DNA]</scope>
</reference>
<keyword evidence="1" id="KW-0812">Transmembrane</keyword>
<feature type="transmembrane region" description="Helical" evidence="1">
    <location>
        <begin position="170"/>
        <end position="191"/>
    </location>
</feature>
<evidence type="ECO:0000313" key="2">
    <source>
        <dbReference type="EMBL" id="KAL2465719.1"/>
    </source>
</evidence>
<comment type="caution">
    <text evidence="2">The sequence shown here is derived from an EMBL/GenBank/DDBJ whole genome shotgun (WGS) entry which is preliminary data.</text>
</comment>
<feature type="transmembrane region" description="Helical" evidence="1">
    <location>
        <begin position="226"/>
        <end position="246"/>
    </location>
</feature>
<organism evidence="2 3">
    <name type="scientific">Abeliophyllum distichum</name>
    <dbReference type="NCBI Taxonomy" id="126358"/>
    <lineage>
        <taxon>Eukaryota</taxon>
        <taxon>Viridiplantae</taxon>
        <taxon>Streptophyta</taxon>
        <taxon>Embryophyta</taxon>
        <taxon>Tracheophyta</taxon>
        <taxon>Spermatophyta</taxon>
        <taxon>Magnoliopsida</taxon>
        <taxon>eudicotyledons</taxon>
        <taxon>Gunneridae</taxon>
        <taxon>Pentapetalae</taxon>
        <taxon>asterids</taxon>
        <taxon>lamiids</taxon>
        <taxon>Lamiales</taxon>
        <taxon>Oleaceae</taxon>
        <taxon>Forsythieae</taxon>
        <taxon>Abeliophyllum</taxon>
    </lineage>
</organism>
<dbReference type="Proteomes" id="UP001604336">
    <property type="component" value="Unassembled WGS sequence"/>
</dbReference>
<feature type="transmembrane region" description="Helical" evidence="1">
    <location>
        <begin position="26"/>
        <end position="47"/>
    </location>
</feature>
<dbReference type="PANTHER" id="PTHR33133:SF1">
    <property type="entry name" value="EXPRESSED PROTEIN-RELATED"/>
    <property type="match status" value="1"/>
</dbReference>
<feature type="transmembrane region" description="Helical" evidence="1">
    <location>
        <begin position="266"/>
        <end position="286"/>
    </location>
</feature>
<name>A0ABD1PQ19_9LAMI</name>
<keyword evidence="1" id="KW-0472">Membrane</keyword>
<dbReference type="AlphaFoldDB" id="A0ABD1PQ19"/>
<keyword evidence="3" id="KW-1185">Reference proteome</keyword>